<dbReference type="Proteomes" id="UP000054251">
    <property type="component" value="Unassembled WGS sequence"/>
</dbReference>
<organism evidence="2 3">
    <name type="scientific">Debaryomyces fabryi</name>
    <dbReference type="NCBI Taxonomy" id="58627"/>
    <lineage>
        <taxon>Eukaryota</taxon>
        <taxon>Fungi</taxon>
        <taxon>Dikarya</taxon>
        <taxon>Ascomycota</taxon>
        <taxon>Saccharomycotina</taxon>
        <taxon>Pichiomycetes</taxon>
        <taxon>Debaryomycetaceae</taxon>
        <taxon>Debaryomyces</taxon>
    </lineage>
</organism>
<dbReference type="OrthoDB" id="10619703at2759"/>
<protein>
    <submittedName>
        <fullName evidence="2">Uncharacterized protein</fullName>
    </submittedName>
</protein>
<evidence type="ECO:0000313" key="2">
    <source>
        <dbReference type="EMBL" id="KSA01193.1"/>
    </source>
</evidence>
<proteinExistence type="predicted"/>
<dbReference type="GeneID" id="26840081"/>
<keyword evidence="3" id="KW-1185">Reference proteome</keyword>
<accession>A0A0V1PY74</accession>
<dbReference type="AlphaFoldDB" id="A0A0V1PY74"/>
<evidence type="ECO:0000313" key="3">
    <source>
        <dbReference type="Proteomes" id="UP000054251"/>
    </source>
</evidence>
<comment type="caution">
    <text evidence="2">The sequence shown here is derived from an EMBL/GenBank/DDBJ whole genome shotgun (WGS) entry which is preliminary data.</text>
</comment>
<dbReference type="RefSeq" id="XP_015467295.1">
    <property type="nucleotide sequence ID" value="XM_015611901.1"/>
</dbReference>
<feature type="transmembrane region" description="Helical" evidence="1">
    <location>
        <begin position="206"/>
        <end position="226"/>
    </location>
</feature>
<sequence length="231" mass="25895">MTYAEQLHSGVNALRAIYPREDAIVVNAHHGNNWLQSYGSKRASYQKIGDFTAVLKYGMRDLEKSLTSTISNVFADYLNEILNNTGGTECSEVTESLPAGKQWSNTGTSANIRTCACNWNKCNIKASEDQMQQAANWADNAIAQYPDSIDYKMGFSNNEAWHLCIKLVRNELCDDKYDAYDAVTSMGCPQGYCNGTATDCKKFADYFNISSSWVYITALSLVLLFLRNRQF</sequence>
<reference evidence="2 3" key="1">
    <citation type="submission" date="2015-11" db="EMBL/GenBank/DDBJ databases">
        <title>The genome of Debaryomyces fabryi.</title>
        <authorList>
            <person name="Tafer H."/>
            <person name="Lopandic K."/>
        </authorList>
    </citation>
    <scope>NUCLEOTIDE SEQUENCE [LARGE SCALE GENOMIC DNA]</scope>
    <source>
        <strain evidence="2 3">CBS 789</strain>
    </source>
</reference>
<keyword evidence="1" id="KW-0472">Membrane</keyword>
<keyword evidence="1" id="KW-0812">Transmembrane</keyword>
<gene>
    <name evidence="2" type="ORF">AC631_03072</name>
</gene>
<evidence type="ECO:0000256" key="1">
    <source>
        <dbReference type="SAM" id="Phobius"/>
    </source>
</evidence>
<name>A0A0V1PY74_9ASCO</name>
<dbReference type="EMBL" id="LMYN01000061">
    <property type="protein sequence ID" value="KSA01193.1"/>
    <property type="molecule type" value="Genomic_DNA"/>
</dbReference>
<keyword evidence="1" id="KW-1133">Transmembrane helix</keyword>